<evidence type="ECO:0000313" key="2">
    <source>
        <dbReference type="EMBL" id="KAI0498867.1"/>
    </source>
</evidence>
<protein>
    <submittedName>
        <fullName evidence="2">Uncharacterized protein</fullName>
    </submittedName>
</protein>
<evidence type="ECO:0000313" key="3">
    <source>
        <dbReference type="Proteomes" id="UP000829196"/>
    </source>
</evidence>
<evidence type="ECO:0000256" key="1">
    <source>
        <dbReference type="SAM" id="MobiDB-lite"/>
    </source>
</evidence>
<feature type="compositionally biased region" description="Polar residues" evidence="1">
    <location>
        <begin position="73"/>
        <end position="86"/>
    </location>
</feature>
<comment type="caution">
    <text evidence="2">The sequence shown here is derived from an EMBL/GenBank/DDBJ whole genome shotgun (WGS) entry which is preliminary data.</text>
</comment>
<feature type="region of interest" description="Disordered" evidence="1">
    <location>
        <begin position="1"/>
        <end position="95"/>
    </location>
</feature>
<feature type="compositionally biased region" description="Basic and acidic residues" evidence="1">
    <location>
        <begin position="31"/>
        <end position="45"/>
    </location>
</feature>
<organism evidence="2 3">
    <name type="scientific">Dendrobium nobile</name>
    <name type="common">Orchid</name>
    <dbReference type="NCBI Taxonomy" id="94219"/>
    <lineage>
        <taxon>Eukaryota</taxon>
        <taxon>Viridiplantae</taxon>
        <taxon>Streptophyta</taxon>
        <taxon>Embryophyta</taxon>
        <taxon>Tracheophyta</taxon>
        <taxon>Spermatophyta</taxon>
        <taxon>Magnoliopsida</taxon>
        <taxon>Liliopsida</taxon>
        <taxon>Asparagales</taxon>
        <taxon>Orchidaceae</taxon>
        <taxon>Epidendroideae</taxon>
        <taxon>Malaxideae</taxon>
        <taxon>Dendrobiinae</taxon>
        <taxon>Dendrobium</taxon>
    </lineage>
</organism>
<dbReference type="Proteomes" id="UP000829196">
    <property type="component" value="Unassembled WGS sequence"/>
</dbReference>
<feature type="compositionally biased region" description="Polar residues" evidence="1">
    <location>
        <begin position="17"/>
        <end position="30"/>
    </location>
</feature>
<reference evidence="2" key="1">
    <citation type="journal article" date="2022" name="Front. Genet.">
        <title>Chromosome-Scale Assembly of the Dendrobium nobile Genome Provides Insights Into the Molecular Mechanism of the Biosynthesis of the Medicinal Active Ingredient of Dendrobium.</title>
        <authorList>
            <person name="Xu Q."/>
            <person name="Niu S.-C."/>
            <person name="Li K.-L."/>
            <person name="Zheng P.-J."/>
            <person name="Zhang X.-J."/>
            <person name="Jia Y."/>
            <person name="Liu Y."/>
            <person name="Niu Y.-X."/>
            <person name="Yu L.-H."/>
            <person name="Chen D.-F."/>
            <person name="Zhang G.-Q."/>
        </authorList>
    </citation>
    <scope>NUCLEOTIDE SEQUENCE</scope>
    <source>
        <tissue evidence="2">Leaf</tissue>
    </source>
</reference>
<feature type="compositionally biased region" description="Polar residues" evidence="1">
    <location>
        <begin position="1"/>
        <end position="10"/>
    </location>
</feature>
<sequence length="110" mass="12149">MPQQSPTFTAQPRRKATGSSTSFNTRIQQFQRRELIPNSQHKDTAKGGIKATVSTTENPKGHHKSTMKATAPTAKSSQYEENCSSSRGKEEEEKTRCVDLPLACINLAIK</sequence>
<name>A0A8T3ARW9_DENNO</name>
<dbReference type="EMBL" id="JAGYWB010000014">
    <property type="protein sequence ID" value="KAI0498867.1"/>
    <property type="molecule type" value="Genomic_DNA"/>
</dbReference>
<accession>A0A8T3ARW9</accession>
<keyword evidence="3" id="KW-1185">Reference proteome</keyword>
<gene>
    <name evidence="2" type="ORF">KFK09_019765</name>
</gene>
<dbReference type="AlphaFoldDB" id="A0A8T3ARW9"/>
<proteinExistence type="predicted"/>